<evidence type="ECO:0000313" key="2">
    <source>
        <dbReference type="Proteomes" id="UP000191522"/>
    </source>
</evidence>
<accession>A0A1V6NZN6</accession>
<evidence type="ECO:0000313" key="1">
    <source>
        <dbReference type="EMBL" id="OQD70110.1"/>
    </source>
</evidence>
<organism evidence="1 2">
    <name type="scientific">Penicillium decumbens</name>
    <dbReference type="NCBI Taxonomy" id="69771"/>
    <lineage>
        <taxon>Eukaryota</taxon>
        <taxon>Fungi</taxon>
        <taxon>Dikarya</taxon>
        <taxon>Ascomycota</taxon>
        <taxon>Pezizomycotina</taxon>
        <taxon>Eurotiomycetes</taxon>
        <taxon>Eurotiomycetidae</taxon>
        <taxon>Eurotiales</taxon>
        <taxon>Aspergillaceae</taxon>
        <taxon>Penicillium</taxon>
    </lineage>
</organism>
<comment type="caution">
    <text evidence="1">The sequence shown here is derived from an EMBL/GenBank/DDBJ whole genome shotgun (WGS) entry which is preliminary data.</text>
</comment>
<protein>
    <submittedName>
        <fullName evidence="1">Uncharacterized protein</fullName>
    </submittedName>
</protein>
<proteinExistence type="predicted"/>
<gene>
    <name evidence="1" type="ORF">PENDEC_c026G07159</name>
</gene>
<name>A0A1V6NZN6_PENDC</name>
<reference evidence="2" key="1">
    <citation type="journal article" date="2017" name="Nat. Microbiol.">
        <title>Global analysis of biosynthetic gene clusters reveals vast potential of secondary metabolite production in Penicillium species.</title>
        <authorList>
            <person name="Nielsen J.C."/>
            <person name="Grijseels S."/>
            <person name="Prigent S."/>
            <person name="Ji B."/>
            <person name="Dainat J."/>
            <person name="Nielsen K.F."/>
            <person name="Frisvad J.C."/>
            <person name="Workman M."/>
            <person name="Nielsen J."/>
        </authorList>
    </citation>
    <scope>NUCLEOTIDE SEQUENCE [LARGE SCALE GENOMIC DNA]</scope>
    <source>
        <strain evidence="2">IBT 11843</strain>
    </source>
</reference>
<dbReference type="Proteomes" id="UP000191522">
    <property type="component" value="Unassembled WGS sequence"/>
</dbReference>
<keyword evidence="2" id="KW-1185">Reference proteome</keyword>
<dbReference type="EMBL" id="MDYL01000026">
    <property type="protein sequence ID" value="OQD70110.1"/>
    <property type="molecule type" value="Genomic_DNA"/>
</dbReference>
<sequence length="11" mass="1442">MSYSRKTYYSR</sequence>